<dbReference type="GO" id="GO:0004301">
    <property type="term" value="F:epoxide hydrolase activity"/>
    <property type="evidence" value="ECO:0007669"/>
    <property type="project" value="UniProtKB-ARBA"/>
</dbReference>
<dbReference type="PANTHER" id="PTHR43329">
    <property type="entry name" value="EPOXIDE HYDROLASE"/>
    <property type="match status" value="1"/>
</dbReference>
<organism evidence="4 5">
    <name type="scientific">Pristionchus mayeri</name>
    <dbReference type="NCBI Taxonomy" id="1317129"/>
    <lineage>
        <taxon>Eukaryota</taxon>
        <taxon>Metazoa</taxon>
        <taxon>Ecdysozoa</taxon>
        <taxon>Nematoda</taxon>
        <taxon>Chromadorea</taxon>
        <taxon>Rhabditida</taxon>
        <taxon>Rhabditina</taxon>
        <taxon>Diplogasteromorpha</taxon>
        <taxon>Diplogasteroidea</taxon>
        <taxon>Neodiplogasteridae</taxon>
        <taxon>Pristionchus</taxon>
    </lineage>
</organism>
<evidence type="ECO:0000256" key="1">
    <source>
        <dbReference type="ARBA" id="ARBA00022801"/>
    </source>
</evidence>
<evidence type="ECO:0000313" key="4">
    <source>
        <dbReference type="EMBL" id="GMR45210.1"/>
    </source>
</evidence>
<gene>
    <name evidence="4" type="ORF">PMAYCL1PPCAC_15405</name>
</gene>
<evidence type="ECO:0000313" key="5">
    <source>
        <dbReference type="Proteomes" id="UP001328107"/>
    </source>
</evidence>
<evidence type="ECO:0000259" key="3">
    <source>
        <dbReference type="Pfam" id="PF00561"/>
    </source>
</evidence>
<dbReference type="InterPro" id="IPR000639">
    <property type="entry name" value="Epox_hydrolase-like"/>
</dbReference>
<dbReference type="Gene3D" id="3.40.50.1820">
    <property type="entry name" value="alpha/beta hydrolase"/>
    <property type="match status" value="1"/>
</dbReference>
<dbReference type="Pfam" id="PF00561">
    <property type="entry name" value="Abhydrolase_1"/>
    <property type="match status" value="1"/>
</dbReference>
<dbReference type="PRINTS" id="PR00111">
    <property type="entry name" value="ABHYDROLASE"/>
</dbReference>
<dbReference type="PRINTS" id="PR00412">
    <property type="entry name" value="EPOXHYDRLASE"/>
</dbReference>
<feature type="non-terminal residue" evidence="4">
    <location>
        <position position="340"/>
    </location>
</feature>
<dbReference type="InterPro" id="IPR029058">
    <property type="entry name" value="AB_hydrolase_fold"/>
</dbReference>
<dbReference type="EMBL" id="BTRK01000004">
    <property type="protein sequence ID" value="GMR45210.1"/>
    <property type="molecule type" value="Genomic_DNA"/>
</dbReference>
<accession>A0AAN5HY49</accession>
<keyword evidence="5" id="KW-1185">Reference proteome</keyword>
<sequence>MAGAIARIVAALVGKATQYFHASIISAYLLWRWARTGGAALKAKEHKMPRKLVEDYNHKFISLPSGVNMHYVEAGDSSAPLMVLVHGFPEFWYSWRFQIDHFKDRYRVVVIDQRGYGETSKPPNITDYITTLLAKDVDDLIHGLDSSTNLSSSGYTSAVVIGHDWGGAVAWTHALLYPQSVARLIVCNCPHPAAFNTLLKKSSELVGIQLYMFFYQTPKIPEAAVAADDFEVFLKAGIRNRENFTSEYLEAWKYTFNTLRSAINYYRCAFQYPSNESIPMKCRVKTLIIWGDQDHFLIKEGATLSTQWCDDAILHFIPGSSHWVPQDNPRLVNDHIDNFL</sequence>
<dbReference type="AlphaFoldDB" id="A0AAN5HY49"/>
<name>A0AAN5HY49_9BILA</name>
<feature type="domain" description="AB hydrolase-1" evidence="3">
    <location>
        <begin position="80"/>
        <end position="327"/>
    </location>
</feature>
<evidence type="ECO:0000256" key="2">
    <source>
        <dbReference type="ARBA" id="ARBA00038334"/>
    </source>
</evidence>
<comment type="similarity">
    <text evidence="2">Belongs to the AB hydrolase superfamily. Epoxide hydrolase family.</text>
</comment>
<proteinExistence type="inferred from homology"/>
<reference evidence="5" key="1">
    <citation type="submission" date="2022-10" db="EMBL/GenBank/DDBJ databases">
        <title>Genome assembly of Pristionchus species.</title>
        <authorList>
            <person name="Yoshida K."/>
            <person name="Sommer R.J."/>
        </authorList>
    </citation>
    <scope>NUCLEOTIDE SEQUENCE [LARGE SCALE GENOMIC DNA]</scope>
    <source>
        <strain evidence="5">RS5460</strain>
    </source>
</reference>
<dbReference type="SUPFAM" id="SSF53474">
    <property type="entry name" value="alpha/beta-Hydrolases"/>
    <property type="match status" value="1"/>
</dbReference>
<comment type="caution">
    <text evidence="4">The sequence shown here is derived from an EMBL/GenBank/DDBJ whole genome shotgun (WGS) entry which is preliminary data.</text>
</comment>
<protein>
    <recommendedName>
        <fullName evidence="3">AB hydrolase-1 domain-containing protein</fullName>
    </recommendedName>
</protein>
<keyword evidence="1" id="KW-0378">Hydrolase</keyword>
<dbReference type="InterPro" id="IPR000073">
    <property type="entry name" value="AB_hydrolase_1"/>
</dbReference>
<dbReference type="Proteomes" id="UP001328107">
    <property type="component" value="Unassembled WGS sequence"/>
</dbReference>